<dbReference type="InParanoid" id="A9B1U9"/>
<evidence type="ECO:0000256" key="1">
    <source>
        <dbReference type="ARBA" id="ARBA00023125"/>
    </source>
</evidence>
<dbReference type="AlphaFoldDB" id="A9B1U9"/>
<feature type="domain" description="HTH cro/C1-type" evidence="2">
    <location>
        <begin position="9"/>
        <end position="63"/>
    </location>
</feature>
<keyword evidence="1" id="KW-0238">DNA-binding</keyword>
<dbReference type="SUPFAM" id="SSF47413">
    <property type="entry name" value="lambda repressor-like DNA-binding domains"/>
    <property type="match status" value="1"/>
</dbReference>
<dbReference type="STRING" id="316274.Haur_2753"/>
<dbReference type="GO" id="GO:0003700">
    <property type="term" value="F:DNA-binding transcription factor activity"/>
    <property type="evidence" value="ECO:0007669"/>
    <property type="project" value="TreeGrafter"/>
</dbReference>
<dbReference type="Proteomes" id="UP000000787">
    <property type="component" value="Chromosome"/>
</dbReference>
<dbReference type="HOGENOM" id="CLU_066192_29_0_0"/>
<keyword evidence="4" id="KW-1185">Reference proteome</keyword>
<evidence type="ECO:0000313" key="4">
    <source>
        <dbReference type="Proteomes" id="UP000000787"/>
    </source>
</evidence>
<accession>A9B1U9</accession>
<proteinExistence type="predicted"/>
<reference evidence="3 4" key="1">
    <citation type="journal article" date="2011" name="Stand. Genomic Sci.">
        <title>Complete genome sequence of the filamentous gliding predatory bacterium Herpetosiphon aurantiacus type strain (114-95(T)).</title>
        <authorList>
            <person name="Kiss H."/>
            <person name="Nett M."/>
            <person name="Domin N."/>
            <person name="Martin K."/>
            <person name="Maresca J.A."/>
            <person name="Copeland A."/>
            <person name="Lapidus A."/>
            <person name="Lucas S."/>
            <person name="Berry K.W."/>
            <person name="Glavina Del Rio T."/>
            <person name="Dalin E."/>
            <person name="Tice H."/>
            <person name="Pitluck S."/>
            <person name="Richardson P."/>
            <person name="Bruce D."/>
            <person name="Goodwin L."/>
            <person name="Han C."/>
            <person name="Detter J.C."/>
            <person name="Schmutz J."/>
            <person name="Brettin T."/>
            <person name="Land M."/>
            <person name="Hauser L."/>
            <person name="Kyrpides N.C."/>
            <person name="Ivanova N."/>
            <person name="Goker M."/>
            <person name="Woyke T."/>
            <person name="Klenk H.P."/>
            <person name="Bryant D.A."/>
        </authorList>
    </citation>
    <scope>NUCLEOTIDE SEQUENCE [LARGE SCALE GENOMIC DNA]</scope>
    <source>
        <strain evidence="4">ATCC 23779 / DSM 785 / 114-95</strain>
    </source>
</reference>
<dbReference type="Gene3D" id="1.10.260.40">
    <property type="entry name" value="lambda repressor-like DNA-binding domains"/>
    <property type="match status" value="1"/>
</dbReference>
<evidence type="ECO:0000313" key="3">
    <source>
        <dbReference type="EMBL" id="ABX05391.1"/>
    </source>
</evidence>
<dbReference type="SMART" id="SM00530">
    <property type="entry name" value="HTH_XRE"/>
    <property type="match status" value="1"/>
</dbReference>
<dbReference type="PANTHER" id="PTHR46797:SF1">
    <property type="entry name" value="METHYLPHOSPHONATE SYNTHASE"/>
    <property type="match status" value="1"/>
</dbReference>
<dbReference type="PROSITE" id="PS50943">
    <property type="entry name" value="HTH_CROC1"/>
    <property type="match status" value="1"/>
</dbReference>
<dbReference type="Pfam" id="PF01381">
    <property type="entry name" value="HTH_3"/>
    <property type="match status" value="1"/>
</dbReference>
<sequence length="81" mass="9373">MQHAFAVVLKDLRVSLGISQEELGFKANYHRTYISQLERGLKIPTLTTVFELAHVLKITPAEFIERVQQAFEKALSEEWTR</sequence>
<dbReference type="PANTHER" id="PTHR46797">
    <property type="entry name" value="HTH-TYPE TRANSCRIPTIONAL REGULATOR"/>
    <property type="match status" value="1"/>
</dbReference>
<dbReference type="InterPro" id="IPR001387">
    <property type="entry name" value="Cro/C1-type_HTH"/>
</dbReference>
<dbReference type="InterPro" id="IPR010982">
    <property type="entry name" value="Lambda_DNA-bd_dom_sf"/>
</dbReference>
<dbReference type="GO" id="GO:0003677">
    <property type="term" value="F:DNA binding"/>
    <property type="evidence" value="ECO:0007669"/>
    <property type="project" value="UniProtKB-KW"/>
</dbReference>
<evidence type="ECO:0000259" key="2">
    <source>
        <dbReference type="PROSITE" id="PS50943"/>
    </source>
</evidence>
<dbReference type="CDD" id="cd00093">
    <property type="entry name" value="HTH_XRE"/>
    <property type="match status" value="1"/>
</dbReference>
<dbReference type="REBASE" id="16533">
    <property type="entry name" value="C.HauORF2756P"/>
</dbReference>
<gene>
    <name evidence="3" type="ordered locus">Haur_2753</name>
</gene>
<dbReference type="BioCyc" id="HAUR316274:GHYA-2784-MONOMER"/>
<dbReference type="eggNOG" id="COG1396">
    <property type="taxonomic scope" value="Bacteria"/>
</dbReference>
<organism evidence="3 4">
    <name type="scientific">Herpetosiphon aurantiacus (strain ATCC 23779 / DSM 785 / 114-95)</name>
    <dbReference type="NCBI Taxonomy" id="316274"/>
    <lineage>
        <taxon>Bacteria</taxon>
        <taxon>Bacillati</taxon>
        <taxon>Chloroflexota</taxon>
        <taxon>Chloroflexia</taxon>
        <taxon>Herpetosiphonales</taxon>
        <taxon>Herpetosiphonaceae</taxon>
        <taxon>Herpetosiphon</taxon>
    </lineage>
</organism>
<dbReference type="GO" id="GO:0005829">
    <property type="term" value="C:cytosol"/>
    <property type="evidence" value="ECO:0007669"/>
    <property type="project" value="TreeGrafter"/>
</dbReference>
<dbReference type="KEGG" id="hau:Haur_2753"/>
<dbReference type="InterPro" id="IPR050807">
    <property type="entry name" value="TransReg_Diox_bact_type"/>
</dbReference>
<dbReference type="EMBL" id="CP000875">
    <property type="protein sequence ID" value="ABX05391.1"/>
    <property type="molecule type" value="Genomic_DNA"/>
</dbReference>
<protein>
    <submittedName>
        <fullName evidence="3">Transcriptional regulator, XRE family</fullName>
    </submittedName>
</protein>
<name>A9B1U9_HERA2</name>